<accession>A0A9N8VKC6</accession>
<comment type="caution">
    <text evidence="3">The sequence shown here is derived from an EMBL/GenBank/DDBJ whole genome shotgun (WGS) entry which is preliminary data.</text>
</comment>
<keyword evidence="1" id="KW-0732">Signal</keyword>
<name>A0A9N8VKC6_9GLOM</name>
<proteinExistence type="predicted"/>
<dbReference type="AlphaFoldDB" id="A0A9N8VKC6"/>
<evidence type="ECO:0000313" key="3">
    <source>
        <dbReference type="EMBL" id="CAG8455895.1"/>
    </source>
</evidence>
<sequence>MISIKSFATLFVILFVTTNYTFADQMLDLVNQARQANNVPPLKLDSRLVSAAQKHSNYQASINTMTHDDASGPLGTRLSNEGVDWSAAAENVAWNQPNITEVMKAWLNSPGHRENLLNSAYTIFGWGVKNLYWTQDFAALMSAQETSHTKENEEIK</sequence>
<dbReference type="InterPro" id="IPR014044">
    <property type="entry name" value="CAP_dom"/>
</dbReference>
<dbReference type="EMBL" id="CAJVPS010000129">
    <property type="protein sequence ID" value="CAG8455895.1"/>
    <property type="molecule type" value="Genomic_DNA"/>
</dbReference>
<evidence type="ECO:0000256" key="1">
    <source>
        <dbReference type="SAM" id="SignalP"/>
    </source>
</evidence>
<dbReference type="PANTHER" id="PTHR31157">
    <property type="entry name" value="SCP DOMAIN-CONTAINING PROTEIN"/>
    <property type="match status" value="1"/>
</dbReference>
<dbReference type="OrthoDB" id="568194at2759"/>
<gene>
    <name evidence="3" type="ORF">ALEPTO_LOCUS1277</name>
</gene>
<evidence type="ECO:0000313" key="4">
    <source>
        <dbReference type="Proteomes" id="UP000789508"/>
    </source>
</evidence>
<feature type="chain" id="PRO_5040352089" evidence="1">
    <location>
        <begin position="24"/>
        <end position="156"/>
    </location>
</feature>
<protein>
    <submittedName>
        <fullName evidence="3">9637_t:CDS:1</fullName>
    </submittedName>
</protein>
<dbReference type="Pfam" id="PF00188">
    <property type="entry name" value="CAP"/>
    <property type="match status" value="1"/>
</dbReference>
<feature type="signal peptide" evidence="1">
    <location>
        <begin position="1"/>
        <end position="23"/>
    </location>
</feature>
<reference evidence="3" key="1">
    <citation type="submission" date="2021-06" db="EMBL/GenBank/DDBJ databases">
        <authorList>
            <person name="Kallberg Y."/>
            <person name="Tangrot J."/>
            <person name="Rosling A."/>
        </authorList>
    </citation>
    <scope>NUCLEOTIDE SEQUENCE</scope>
    <source>
        <strain evidence="3">FL130A</strain>
    </source>
</reference>
<dbReference type="InterPro" id="IPR035940">
    <property type="entry name" value="CAP_sf"/>
</dbReference>
<feature type="domain" description="SCP" evidence="2">
    <location>
        <begin position="27"/>
        <end position="131"/>
    </location>
</feature>
<dbReference type="SUPFAM" id="SSF55797">
    <property type="entry name" value="PR-1-like"/>
    <property type="match status" value="1"/>
</dbReference>
<dbReference type="CDD" id="cd05379">
    <property type="entry name" value="CAP_bacterial"/>
    <property type="match status" value="1"/>
</dbReference>
<dbReference type="PANTHER" id="PTHR31157:SF1">
    <property type="entry name" value="SCP DOMAIN-CONTAINING PROTEIN"/>
    <property type="match status" value="1"/>
</dbReference>
<organism evidence="3 4">
    <name type="scientific">Ambispora leptoticha</name>
    <dbReference type="NCBI Taxonomy" id="144679"/>
    <lineage>
        <taxon>Eukaryota</taxon>
        <taxon>Fungi</taxon>
        <taxon>Fungi incertae sedis</taxon>
        <taxon>Mucoromycota</taxon>
        <taxon>Glomeromycotina</taxon>
        <taxon>Glomeromycetes</taxon>
        <taxon>Archaeosporales</taxon>
        <taxon>Ambisporaceae</taxon>
        <taxon>Ambispora</taxon>
    </lineage>
</organism>
<dbReference type="Proteomes" id="UP000789508">
    <property type="component" value="Unassembled WGS sequence"/>
</dbReference>
<evidence type="ECO:0000259" key="2">
    <source>
        <dbReference type="Pfam" id="PF00188"/>
    </source>
</evidence>
<keyword evidence="4" id="KW-1185">Reference proteome</keyword>
<dbReference type="Gene3D" id="3.40.33.10">
    <property type="entry name" value="CAP"/>
    <property type="match status" value="1"/>
</dbReference>